<evidence type="ECO:0000313" key="10">
    <source>
        <dbReference type="Proteomes" id="UP000800981"/>
    </source>
</evidence>
<evidence type="ECO:0000256" key="6">
    <source>
        <dbReference type="ARBA" id="ARBA00023136"/>
    </source>
</evidence>
<proteinExistence type="inferred from homology"/>
<evidence type="ECO:0000313" key="9">
    <source>
        <dbReference type="EMBL" id="NHC15436.1"/>
    </source>
</evidence>
<evidence type="ECO:0000256" key="4">
    <source>
        <dbReference type="ARBA" id="ARBA00022692"/>
    </source>
</evidence>
<evidence type="ECO:0000256" key="5">
    <source>
        <dbReference type="ARBA" id="ARBA00022989"/>
    </source>
</evidence>
<evidence type="ECO:0000256" key="3">
    <source>
        <dbReference type="ARBA" id="ARBA00022475"/>
    </source>
</evidence>
<keyword evidence="4 7" id="KW-0812">Transmembrane</keyword>
<keyword evidence="6 7" id="KW-0472">Membrane</keyword>
<dbReference type="PANTHER" id="PTHR30193">
    <property type="entry name" value="ABC TRANSPORTER PERMEASE PROTEIN"/>
    <property type="match status" value="1"/>
</dbReference>
<dbReference type="InterPro" id="IPR035906">
    <property type="entry name" value="MetI-like_sf"/>
</dbReference>
<dbReference type="EMBL" id="JAANNP010000030">
    <property type="protein sequence ID" value="NHC15436.1"/>
    <property type="molecule type" value="Genomic_DNA"/>
</dbReference>
<organism evidence="9 10">
    <name type="scientific">Motilibacter deserti</name>
    <dbReference type="NCBI Taxonomy" id="2714956"/>
    <lineage>
        <taxon>Bacteria</taxon>
        <taxon>Bacillati</taxon>
        <taxon>Actinomycetota</taxon>
        <taxon>Actinomycetes</taxon>
        <taxon>Motilibacterales</taxon>
        <taxon>Motilibacteraceae</taxon>
        <taxon>Motilibacter</taxon>
    </lineage>
</organism>
<comment type="subcellular location">
    <subcellularLocation>
        <location evidence="1 7">Cell membrane</location>
        <topology evidence="1 7">Multi-pass membrane protein</topology>
    </subcellularLocation>
</comment>
<gene>
    <name evidence="9" type="ORF">G9H71_16780</name>
</gene>
<dbReference type="InterPro" id="IPR000515">
    <property type="entry name" value="MetI-like"/>
</dbReference>
<comment type="similarity">
    <text evidence="7">Belongs to the binding-protein-dependent transport system permease family.</text>
</comment>
<evidence type="ECO:0000256" key="2">
    <source>
        <dbReference type="ARBA" id="ARBA00022448"/>
    </source>
</evidence>
<feature type="transmembrane region" description="Helical" evidence="7">
    <location>
        <begin position="272"/>
        <end position="294"/>
    </location>
</feature>
<feature type="transmembrane region" description="Helical" evidence="7">
    <location>
        <begin position="80"/>
        <end position="102"/>
    </location>
</feature>
<dbReference type="InterPro" id="IPR051393">
    <property type="entry name" value="ABC_transporter_permease"/>
</dbReference>
<feature type="transmembrane region" description="Helical" evidence="7">
    <location>
        <begin position="114"/>
        <end position="135"/>
    </location>
</feature>
<evidence type="ECO:0000259" key="8">
    <source>
        <dbReference type="PROSITE" id="PS50928"/>
    </source>
</evidence>
<keyword evidence="5 7" id="KW-1133">Transmembrane helix</keyword>
<keyword evidence="3" id="KW-1003">Cell membrane</keyword>
<comment type="caution">
    <text evidence="9">The sequence shown here is derived from an EMBL/GenBank/DDBJ whole genome shotgun (WGS) entry which is preliminary data.</text>
</comment>
<dbReference type="Proteomes" id="UP000800981">
    <property type="component" value="Unassembled WGS sequence"/>
</dbReference>
<reference evidence="9 10" key="1">
    <citation type="submission" date="2020-03" db="EMBL/GenBank/DDBJ databases">
        <title>Two novel Motilibacter sp.</title>
        <authorList>
            <person name="Liu S."/>
        </authorList>
    </citation>
    <scope>NUCLEOTIDE SEQUENCE [LARGE SCALE GENOMIC DNA]</scope>
    <source>
        <strain evidence="9 10">E257</strain>
    </source>
</reference>
<accession>A0ABX0H0J5</accession>
<feature type="transmembrane region" description="Helical" evidence="7">
    <location>
        <begin position="25"/>
        <end position="51"/>
    </location>
</feature>
<feature type="transmembrane region" description="Helical" evidence="7">
    <location>
        <begin position="230"/>
        <end position="252"/>
    </location>
</feature>
<feature type="domain" description="ABC transmembrane type-1" evidence="8">
    <location>
        <begin position="81"/>
        <end position="293"/>
    </location>
</feature>
<dbReference type="CDD" id="cd06261">
    <property type="entry name" value="TM_PBP2"/>
    <property type="match status" value="1"/>
</dbReference>
<sequence>MATASPGRVPARAGALRARRGRPSVLWAVPALLFFAVFALAPLGIVAYLSFTSWDGLGAPTWVGGANWSRLLADRDLRDAAWHSLVLTVATWAFQTPVALLLGVWSAGRQRSRAVVSAVFLLPLLLSSAAVALVWKSLLDPNFGLVAELAPRLGFDDASWFSTPEGALTAVLFVLGWQFIPLHALLYQGGARQVPDVLHQAAAMDGAGTARRFWSITLPQLRNTVVASSVLMVVGSLTFFDTVLILTAGGPGTATTIVPLVAYRTGFEGFEMGYASAIAFALVLVATGISLLLVRVTGFGRMHSTREGL</sequence>
<dbReference type="SUPFAM" id="SSF161098">
    <property type="entry name" value="MetI-like"/>
    <property type="match status" value="1"/>
</dbReference>
<evidence type="ECO:0000256" key="7">
    <source>
        <dbReference type="RuleBase" id="RU363032"/>
    </source>
</evidence>
<name>A0ABX0H0J5_9ACTN</name>
<keyword evidence="10" id="KW-1185">Reference proteome</keyword>
<dbReference type="RefSeq" id="WP_166283836.1">
    <property type="nucleotide sequence ID" value="NZ_JAANNP010000030.1"/>
</dbReference>
<dbReference type="Pfam" id="PF00528">
    <property type="entry name" value="BPD_transp_1"/>
    <property type="match status" value="1"/>
</dbReference>
<keyword evidence="2 7" id="KW-0813">Transport</keyword>
<dbReference type="PROSITE" id="PS50928">
    <property type="entry name" value="ABC_TM1"/>
    <property type="match status" value="1"/>
</dbReference>
<feature type="transmembrane region" description="Helical" evidence="7">
    <location>
        <begin position="167"/>
        <end position="187"/>
    </location>
</feature>
<dbReference type="Gene3D" id="1.10.3720.10">
    <property type="entry name" value="MetI-like"/>
    <property type="match status" value="1"/>
</dbReference>
<evidence type="ECO:0000256" key="1">
    <source>
        <dbReference type="ARBA" id="ARBA00004651"/>
    </source>
</evidence>
<protein>
    <submittedName>
        <fullName evidence="9">Sugar ABC transporter permease</fullName>
    </submittedName>
</protein>
<dbReference type="PANTHER" id="PTHR30193:SF37">
    <property type="entry name" value="INNER MEMBRANE ABC TRANSPORTER PERMEASE PROTEIN YCJO"/>
    <property type="match status" value="1"/>
</dbReference>